<feature type="domain" description="Mechanosensitive ion channel MscS C-terminal" evidence="9">
    <location>
        <begin position="259"/>
        <end position="342"/>
    </location>
</feature>
<evidence type="ECO:0000313" key="12">
    <source>
        <dbReference type="Proteomes" id="UP001150830"/>
    </source>
</evidence>
<dbReference type="InterPro" id="IPR023408">
    <property type="entry name" value="MscS_beta-dom_sf"/>
</dbReference>
<feature type="transmembrane region" description="Helical" evidence="7">
    <location>
        <begin position="141"/>
        <end position="159"/>
    </location>
</feature>
<dbReference type="InterPro" id="IPR049278">
    <property type="entry name" value="MS_channel_C"/>
</dbReference>
<sequence length="370" mass="40826">MSFFDGFLSFLIDMGWPQWLSAAALASVSLVATLVFKHLLIRQLVGASTHTHLYYDTLVLRSLSRPLGMLLLGGHLWVYERLCNHMGLSNDILGYWANTAVQVSLILGLMLFIDRVVRGTIEHYALHSVVVRNSQGVMSGLVRGLVFGIGVLVLLSSLGVSVTPVLASLGVTSLAVALALQPTLENLFSGIQLLADKPFQVGDFIALESGEQGFIERIGWRSTWVRMLANNLVVIPNSKISQSRIINYNYPSPEMSVPVEVSVHYSSDLVFVQKIAKEVAVQILKTVPGAQAEFEPKVNFHTFGDSGIGFTVVLRATEFAEHFVLKSEFIKALHRRFQEEGICIPFPIVALNTDQENALFRQVGQRSNES</sequence>
<feature type="transmembrane region" description="Helical" evidence="7">
    <location>
        <begin position="53"/>
        <end position="72"/>
    </location>
</feature>
<evidence type="ECO:0000313" key="11">
    <source>
        <dbReference type="EMBL" id="MCY0967099.1"/>
    </source>
</evidence>
<dbReference type="PANTHER" id="PTHR30566">
    <property type="entry name" value="YNAI-RELATED MECHANOSENSITIVE ION CHANNEL"/>
    <property type="match status" value="1"/>
</dbReference>
<dbReference type="InterPro" id="IPR006685">
    <property type="entry name" value="MscS_channel_2nd"/>
</dbReference>
<dbReference type="Pfam" id="PF00924">
    <property type="entry name" value="MS_channel_2nd"/>
    <property type="match status" value="1"/>
</dbReference>
<dbReference type="Gene3D" id="3.30.70.100">
    <property type="match status" value="1"/>
</dbReference>
<dbReference type="Pfam" id="PF21082">
    <property type="entry name" value="MS_channel_3rd"/>
    <property type="match status" value="1"/>
</dbReference>
<comment type="subcellular location">
    <subcellularLocation>
        <location evidence="1">Cell membrane</location>
        <topology evidence="1">Multi-pass membrane protein</topology>
    </subcellularLocation>
</comment>
<dbReference type="GO" id="GO:0008381">
    <property type="term" value="F:mechanosensitive monoatomic ion channel activity"/>
    <property type="evidence" value="ECO:0007669"/>
    <property type="project" value="UniProtKB-ARBA"/>
</dbReference>
<dbReference type="Gene3D" id="1.10.287.1260">
    <property type="match status" value="1"/>
</dbReference>
<accession>A0A9X3EI17</accession>
<comment type="similarity">
    <text evidence="2">Belongs to the MscS (TC 1.A.23) family.</text>
</comment>
<dbReference type="RefSeq" id="WP_283175304.1">
    <property type="nucleotide sequence ID" value="NZ_JAPNOA010000058.1"/>
</dbReference>
<name>A0A9X3EI17_9GAMM</name>
<evidence type="ECO:0000259" key="9">
    <source>
        <dbReference type="Pfam" id="PF21082"/>
    </source>
</evidence>
<protein>
    <submittedName>
        <fullName evidence="11">Mechanosensitive ion channel family protein</fullName>
    </submittedName>
</protein>
<keyword evidence="4 7" id="KW-0812">Transmembrane</keyword>
<evidence type="ECO:0000256" key="3">
    <source>
        <dbReference type="ARBA" id="ARBA00022475"/>
    </source>
</evidence>
<dbReference type="SUPFAM" id="SSF82861">
    <property type="entry name" value="Mechanosensitive channel protein MscS (YggB), transmembrane region"/>
    <property type="match status" value="1"/>
</dbReference>
<dbReference type="InterPro" id="IPR011014">
    <property type="entry name" value="MscS_channel_TM-2"/>
</dbReference>
<evidence type="ECO:0000256" key="4">
    <source>
        <dbReference type="ARBA" id="ARBA00022692"/>
    </source>
</evidence>
<dbReference type="SUPFAM" id="SSF82689">
    <property type="entry name" value="Mechanosensitive channel protein MscS (YggB), C-terminal domain"/>
    <property type="match status" value="1"/>
</dbReference>
<evidence type="ECO:0000259" key="8">
    <source>
        <dbReference type="Pfam" id="PF00924"/>
    </source>
</evidence>
<feature type="domain" description="Mechanosensitive ion channel transmembrane helices 2/3" evidence="10">
    <location>
        <begin position="143"/>
        <end position="181"/>
    </location>
</feature>
<dbReference type="PANTHER" id="PTHR30566:SF25">
    <property type="entry name" value="INNER MEMBRANE PROTEIN"/>
    <property type="match status" value="1"/>
</dbReference>
<evidence type="ECO:0000256" key="1">
    <source>
        <dbReference type="ARBA" id="ARBA00004651"/>
    </source>
</evidence>
<dbReference type="SUPFAM" id="SSF50182">
    <property type="entry name" value="Sm-like ribonucleoproteins"/>
    <property type="match status" value="1"/>
</dbReference>
<dbReference type="Pfam" id="PF21088">
    <property type="entry name" value="MS_channel_1st"/>
    <property type="match status" value="1"/>
</dbReference>
<comment type="caution">
    <text evidence="11">The sequence shown here is derived from an EMBL/GenBank/DDBJ whole genome shotgun (WGS) entry which is preliminary data.</text>
</comment>
<keyword evidence="3" id="KW-1003">Cell membrane</keyword>
<organism evidence="11 12">
    <name type="scientific">Parathalassolituus penaei</name>
    <dbReference type="NCBI Taxonomy" id="2997323"/>
    <lineage>
        <taxon>Bacteria</taxon>
        <taxon>Pseudomonadati</taxon>
        <taxon>Pseudomonadota</taxon>
        <taxon>Gammaproteobacteria</taxon>
        <taxon>Oceanospirillales</taxon>
        <taxon>Oceanospirillaceae</taxon>
        <taxon>Parathalassolituus</taxon>
    </lineage>
</organism>
<reference evidence="11" key="1">
    <citation type="submission" date="2022-11" db="EMBL/GenBank/DDBJ databases">
        <title>Parathalassolutuus dongxingensis gen. nov., sp. nov., a novel member of family Oceanospirillaceae isolated from a coastal shrimp pond in Guangxi, China.</title>
        <authorList>
            <person name="Chen H."/>
        </authorList>
    </citation>
    <scope>NUCLEOTIDE SEQUENCE</scope>
    <source>
        <strain evidence="11">G-43</strain>
    </source>
</reference>
<dbReference type="InterPro" id="IPR049142">
    <property type="entry name" value="MS_channel_1st"/>
</dbReference>
<feature type="transmembrane region" description="Helical" evidence="7">
    <location>
        <begin position="92"/>
        <end position="113"/>
    </location>
</feature>
<keyword evidence="12" id="KW-1185">Reference proteome</keyword>
<keyword evidence="5 7" id="KW-1133">Transmembrane helix</keyword>
<dbReference type="GO" id="GO:0005886">
    <property type="term" value="C:plasma membrane"/>
    <property type="evidence" value="ECO:0007669"/>
    <property type="project" value="UniProtKB-SubCell"/>
</dbReference>
<gene>
    <name evidence="11" type="ORF">OUO13_18115</name>
</gene>
<dbReference type="Proteomes" id="UP001150830">
    <property type="component" value="Unassembled WGS sequence"/>
</dbReference>
<dbReference type="EMBL" id="JAPNOA010000058">
    <property type="protein sequence ID" value="MCY0967099.1"/>
    <property type="molecule type" value="Genomic_DNA"/>
</dbReference>
<evidence type="ECO:0000256" key="5">
    <source>
        <dbReference type="ARBA" id="ARBA00022989"/>
    </source>
</evidence>
<dbReference type="AlphaFoldDB" id="A0A9X3EI17"/>
<keyword evidence="6 7" id="KW-0472">Membrane</keyword>
<proteinExistence type="inferred from homology"/>
<evidence type="ECO:0000256" key="7">
    <source>
        <dbReference type="SAM" id="Phobius"/>
    </source>
</evidence>
<evidence type="ECO:0000256" key="2">
    <source>
        <dbReference type="ARBA" id="ARBA00008017"/>
    </source>
</evidence>
<dbReference type="Gene3D" id="2.30.30.60">
    <property type="match status" value="1"/>
</dbReference>
<evidence type="ECO:0000259" key="10">
    <source>
        <dbReference type="Pfam" id="PF21088"/>
    </source>
</evidence>
<feature type="transmembrane region" description="Helical" evidence="7">
    <location>
        <begin position="20"/>
        <end position="41"/>
    </location>
</feature>
<evidence type="ECO:0000256" key="6">
    <source>
        <dbReference type="ARBA" id="ARBA00023136"/>
    </source>
</evidence>
<dbReference type="InterPro" id="IPR011066">
    <property type="entry name" value="MscS_channel_C_sf"/>
</dbReference>
<dbReference type="InterPro" id="IPR010920">
    <property type="entry name" value="LSM_dom_sf"/>
</dbReference>
<feature type="domain" description="Mechanosensitive ion channel MscS" evidence="8">
    <location>
        <begin position="184"/>
        <end position="249"/>
    </location>
</feature>